<dbReference type="Proteomes" id="UP000249619">
    <property type="component" value="Unassembled WGS sequence"/>
</dbReference>
<accession>A0A364N9Y9</accession>
<reference evidence="4" key="1">
    <citation type="submission" date="2018-05" db="EMBL/GenBank/DDBJ databases">
        <title>Draft genome sequence of Stemphylium lycopersici strain CIDEFI 213.</title>
        <authorList>
            <person name="Medina R."/>
            <person name="Franco M.E.E."/>
            <person name="Lucentini C.G."/>
            <person name="Saparrat M.C.N."/>
            <person name="Balatti P.A."/>
        </authorList>
    </citation>
    <scope>NUCLEOTIDE SEQUENCE [LARGE SCALE GENOMIC DNA]</scope>
    <source>
        <strain evidence="4">CIDEFI 213</strain>
    </source>
</reference>
<keyword evidence="4" id="KW-1185">Reference proteome</keyword>
<evidence type="ECO:0000256" key="1">
    <source>
        <dbReference type="SAM" id="Coils"/>
    </source>
</evidence>
<gene>
    <name evidence="3" type="ORF">DDE83_002431</name>
</gene>
<evidence type="ECO:0000256" key="2">
    <source>
        <dbReference type="SAM" id="MobiDB-lite"/>
    </source>
</evidence>
<evidence type="ECO:0000313" key="3">
    <source>
        <dbReference type="EMBL" id="RAR14164.1"/>
    </source>
</evidence>
<feature type="compositionally biased region" description="Low complexity" evidence="2">
    <location>
        <begin position="139"/>
        <end position="150"/>
    </location>
</feature>
<comment type="caution">
    <text evidence="3">The sequence shown here is derived from an EMBL/GenBank/DDBJ whole genome shotgun (WGS) entry which is preliminary data.</text>
</comment>
<keyword evidence="1" id="KW-0175">Coiled coil</keyword>
<organism evidence="3 4">
    <name type="scientific">Stemphylium lycopersici</name>
    <name type="common">Tomato gray leaf spot disease fungus</name>
    <name type="synonym">Thyrospora lycopersici</name>
    <dbReference type="NCBI Taxonomy" id="183478"/>
    <lineage>
        <taxon>Eukaryota</taxon>
        <taxon>Fungi</taxon>
        <taxon>Dikarya</taxon>
        <taxon>Ascomycota</taxon>
        <taxon>Pezizomycotina</taxon>
        <taxon>Dothideomycetes</taxon>
        <taxon>Pleosporomycetidae</taxon>
        <taxon>Pleosporales</taxon>
        <taxon>Pleosporineae</taxon>
        <taxon>Pleosporaceae</taxon>
        <taxon>Stemphylium</taxon>
    </lineage>
</organism>
<protein>
    <submittedName>
        <fullName evidence="3">Uncharacterized protein</fullName>
    </submittedName>
</protein>
<dbReference type="EMBL" id="QGDH01000025">
    <property type="protein sequence ID" value="RAR14164.1"/>
    <property type="molecule type" value="Genomic_DNA"/>
</dbReference>
<feature type="coiled-coil region" evidence="1">
    <location>
        <begin position="257"/>
        <end position="312"/>
    </location>
</feature>
<dbReference type="OrthoDB" id="3681964at2759"/>
<evidence type="ECO:0000313" key="4">
    <source>
        <dbReference type="Proteomes" id="UP000249619"/>
    </source>
</evidence>
<proteinExistence type="predicted"/>
<name>A0A364N9Y9_STELY</name>
<dbReference type="AlphaFoldDB" id="A0A364N9Y9"/>
<feature type="region of interest" description="Disordered" evidence="2">
    <location>
        <begin position="121"/>
        <end position="150"/>
    </location>
</feature>
<sequence>MEAKGQLWIYFTLNHNPPRSNPEYRMITFNTLERARNSDVDIRLTAIKDMALASWPFKHARDPYAIIAVAKYFFIRRGIDKQLQQPLSCEPLKGDLLRVCSGYRTLYDKTQAKKPIVAAEGSLDAGPSKPRGLRQPSYAGSMARSSRESSAASSLIAGVVSIRKRPHSPGLNRNDPSERHLQPGAQDISQYAAGRDSAYSYPPSTFLLAEEHPAHSHHRVLGEAKGYPGPFSDLDREAMMDQYIALRSEEYELDRRIVKAEEEHRKGSEQIADLQADLNAISDRKWDLQERKARVRVEKKKLQVRLDEQEHLEFGFDAGRRMESKRQRTE</sequence>